<dbReference type="GO" id="GO:1901987">
    <property type="term" value="P:regulation of cell cycle phase transition"/>
    <property type="evidence" value="ECO:0007669"/>
    <property type="project" value="TreeGrafter"/>
</dbReference>
<dbReference type="InterPro" id="IPR006572">
    <property type="entry name" value="Znf_DBF"/>
</dbReference>
<evidence type="ECO:0000313" key="13">
    <source>
        <dbReference type="EMBL" id="KAG7470018.1"/>
    </source>
</evidence>
<dbReference type="SMART" id="SM00586">
    <property type="entry name" value="ZnF_DBF"/>
    <property type="match status" value="1"/>
</dbReference>
<dbReference type="OrthoDB" id="21380at2759"/>
<gene>
    <name evidence="13" type="ORF">MATL_G00134840</name>
</gene>
<evidence type="ECO:0000256" key="10">
    <source>
        <dbReference type="PROSITE-ProRule" id="PRU00600"/>
    </source>
</evidence>
<dbReference type="EMBL" id="JAFDVH010000010">
    <property type="protein sequence ID" value="KAG7470018.1"/>
    <property type="molecule type" value="Genomic_DNA"/>
</dbReference>
<feature type="region of interest" description="Disordered" evidence="11">
    <location>
        <begin position="251"/>
        <end position="286"/>
    </location>
</feature>
<feature type="compositionally biased region" description="Polar residues" evidence="11">
    <location>
        <begin position="125"/>
        <end position="140"/>
    </location>
</feature>
<organism evidence="13 14">
    <name type="scientific">Megalops atlanticus</name>
    <name type="common">Tarpon</name>
    <name type="synonym">Clupea gigantea</name>
    <dbReference type="NCBI Taxonomy" id="7932"/>
    <lineage>
        <taxon>Eukaryota</taxon>
        <taxon>Metazoa</taxon>
        <taxon>Chordata</taxon>
        <taxon>Craniata</taxon>
        <taxon>Vertebrata</taxon>
        <taxon>Euteleostomi</taxon>
        <taxon>Actinopterygii</taxon>
        <taxon>Neopterygii</taxon>
        <taxon>Teleostei</taxon>
        <taxon>Elopiformes</taxon>
        <taxon>Megalopidae</taxon>
        <taxon>Megalops</taxon>
    </lineage>
</organism>
<evidence type="ECO:0000313" key="14">
    <source>
        <dbReference type="Proteomes" id="UP001046870"/>
    </source>
</evidence>
<dbReference type="Gene3D" id="6.10.250.3410">
    <property type="entry name" value="DBF zinc finger"/>
    <property type="match status" value="1"/>
</dbReference>
<keyword evidence="4" id="KW-0677">Repeat</keyword>
<feature type="compositionally biased region" description="Basic and acidic residues" evidence="11">
    <location>
        <begin position="377"/>
        <end position="393"/>
    </location>
</feature>
<evidence type="ECO:0000256" key="9">
    <source>
        <dbReference type="ARBA" id="ARBA00040397"/>
    </source>
</evidence>
<feature type="compositionally biased region" description="Polar residues" evidence="11">
    <location>
        <begin position="412"/>
        <end position="421"/>
    </location>
</feature>
<comment type="caution">
    <text evidence="13">The sequence shown here is derived from an EMBL/GenBank/DDBJ whole genome shotgun (WGS) entry which is preliminary data.</text>
</comment>
<dbReference type="GO" id="GO:0031431">
    <property type="term" value="C:Dbf4-dependent protein kinase complex"/>
    <property type="evidence" value="ECO:0007669"/>
    <property type="project" value="TreeGrafter"/>
</dbReference>
<accession>A0A9D3PZD4</accession>
<dbReference type="PANTHER" id="PTHR15375">
    <property type="entry name" value="ACTIVATOR OF S-PHASE KINASE-RELATED"/>
    <property type="match status" value="1"/>
</dbReference>
<feature type="compositionally biased region" description="Basic and acidic residues" evidence="11">
    <location>
        <begin position="261"/>
        <end position="272"/>
    </location>
</feature>
<dbReference type="GO" id="GO:0008270">
    <property type="term" value="F:zinc ion binding"/>
    <property type="evidence" value="ECO:0007669"/>
    <property type="project" value="UniProtKB-KW"/>
</dbReference>
<comment type="subcellular location">
    <subcellularLocation>
        <location evidence="1">Nucleus</location>
    </subcellularLocation>
</comment>
<evidence type="ECO:0000256" key="4">
    <source>
        <dbReference type="ARBA" id="ARBA00022737"/>
    </source>
</evidence>
<evidence type="ECO:0000256" key="8">
    <source>
        <dbReference type="ARBA" id="ARBA00023306"/>
    </source>
</evidence>
<feature type="compositionally biased region" description="Basic and acidic residues" evidence="11">
    <location>
        <begin position="13"/>
        <end position="23"/>
    </location>
</feature>
<dbReference type="InterPro" id="IPR038545">
    <property type="entry name" value="Znf_DBF_sf"/>
</dbReference>
<keyword evidence="8" id="KW-0131">Cell cycle</keyword>
<feature type="region of interest" description="Disordered" evidence="11">
    <location>
        <begin position="185"/>
        <end position="216"/>
    </location>
</feature>
<feature type="region of interest" description="Disordered" evidence="11">
    <location>
        <begin position="1"/>
        <end position="39"/>
    </location>
</feature>
<dbReference type="Proteomes" id="UP001046870">
    <property type="component" value="Chromosome 10"/>
</dbReference>
<dbReference type="InterPro" id="IPR051590">
    <property type="entry name" value="Replication_Regulatory_Kinase"/>
</dbReference>
<evidence type="ECO:0000256" key="3">
    <source>
        <dbReference type="ARBA" id="ARBA00022723"/>
    </source>
</evidence>
<dbReference type="Pfam" id="PF07535">
    <property type="entry name" value="zf-DBF"/>
    <property type="match status" value="1"/>
</dbReference>
<keyword evidence="14" id="KW-1185">Reference proteome</keyword>
<evidence type="ECO:0000259" key="12">
    <source>
        <dbReference type="PROSITE" id="PS51265"/>
    </source>
</evidence>
<dbReference type="GO" id="GO:0010571">
    <property type="term" value="P:positive regulation of nuclear cell cycle DNA replication"/>
    <property type="evidence" value="ECO:0007669"/>
    <property type="project" value="TreeGrafter"/>
</dbReference>
<keyword evidence="7" id="KW-0539">Nucleus</keyword>
<evidence type="ECO:0000256" key="2">
    <source>
        <dbReference type="ARBA" id="ARBA00022553"/>
    </source>
</evidence>
<proteinExistence type="predicted"/>
<keyword evidence="5 10" id="KW-0863">Zinc-finger</keyword>
<evidence type="ECO:0000256" key="5">
    <source>
        <dbReference type="ARBA" id="ARBA00022771"/>
    </source>
</evidence>
<feature type="region of interest" description="Disordered" evidence="11">
    <location>
        <begin position="375"/>
        <end position="421"/>
    </location>
</feature>
<dbReference type="Gene3D" id="2.10.50.40">
    <property type="match status" value="1"/>
</dbReference>
<dbReference type="AlphaFoldDB" id="A0A9D3PZD4"/>
<feature type="compositionally biased region" description="Polar residues" evidence="11">
    <location>
        <begin position="24"/>
        <end position="39"/>
    </location>
</feature>
<sequence>MKPGGIPRLGKTKLQESHVEHGQNKGTSKSCLKTVTESNPLQKKPLLGKGFYLDLPFNKKTENLEKDIKILGGTIEKFFSKDIKYLVSSQKEARYAQSLGRNSPVPSPDSGHSSPHPSSRRGSHKGSSQGPSETVVTSRGKSLVEKVIKEQERVQINRIFSNALEWGIKILYIDDVISYVEKKKRDITTQQQSNASTPATETRKTRPSEKPAFQKYDAGRISKPFVKVEDCSRHYRPIFLSMPHLPELNLSSAPPGSPFLAEEHGKDGQGKKTKEHRNKGLKGTGSEAGKLLKAKSKVADVRGKKRGGYCECCVVKYESVKAHLNSEQHKAFSKSEEYCVVDKAISKLACDFVEIKKKTKRPKWSFSSVVHTSAQRKMLEGQKEETMEADPGREPSVGPFSPVTKDQRHQRILTNARNRRT</sequence>
<evidence type="ECO:0000256" key="6">
    <source>
        <dbReference type="ARBA" id="ARBA00022833"/>
    </source>
</evidence>
<feature type="compositionally biased region" description="Low complexity" evidence="11">
    <location>
        <begin position="108"/>
        <end position="117"/>
    </location>
</feature>
<dbReference type="GO" id="GO:0043539">
    <property type="term" value="F:protein serine/threonine kinase activator activity"/>
    <property type="evidence" value="ECO:0007669"/>
    <property type="project" value="TreeGrafter"/>
</dbReference>
<dbReference type="FunFam" id="6.10.250.3410:FF:000001">
    <property type="entry name" value="Protein DBF4 homolog A"/>
    <property type="match status" value="1"/>
</dbReference>
<feature type="domain" description="DBF4-type" evidence="12">
    <location>
        <begin position="303"/>
        <end position="351"/>
    </location>
</feature>
<evidence type="ECO:0000256" key="1">
    <source>
        <dbReference type="ARBA" id="ARBA00004123"/>
    </source>
</evidence>
<protein>
    <recommendedName>
        <fullName evidence="9">Protein DBF4 homolog A</fullName>
    </recommendedName>
</protein>
<name>A0A9D3PZD4_MEGAT</name>
<feature type="region of interest" description="Disordered" evidence="11">
    <location>
        <begin position="96"/>
        <end position="141"/>
    </location>
</feature>
<keyword evidence="6" id="KW-0862">Zinc</keyword>
<evidence type="ECO:0000256" key="11">
    <source>
        <dbReference type="SAM" id="MobiDB-lite"/>
    </source>
</evidence>
<evidence type="ECO:0000256" key="7">
    <source>
        <dbReference type="ARBA" id="ARBA00023242"/>
    </source>
</evidence>
<dbReference type="PROSITE" id="PS51265">
    <property type="entry name" value="ZF_DBF4"/>
    <property type="match status" value="1"/>
</dbReference>
<dbReference type="PANTHER" id="PTHR15375:SF22">
    <property type="entry name" value="PROTEIN DBF4 HOMOLOG A"/>
    <property type="match status" value="1"/>
</dbReference>
<keyword evidence="3" id="KW-0479">Metal-binding</keyword>
<keyword evidence="2" id="KW-0597">Phosphoprotein</keyword>
<feature type="compositionally biased region" description="Polar residues" evidence="11">
    <location>
        <begin position="188"/>
        <end position="200"/>
    </location>
</feature>
<dbReference type="GO" id="GO:0003676">
    <property type="term" value="F:nucleic acid binding"/>
    <property type="evidence" value="ECO:0007669"/>
    <property type="project" value="InterPro"/>
</dbReference>
<reference evidence="13" key="1">
    <citation type="submission" date="2021-01" db="EMBL/GenBank/DDBJ databases">
        <authorList>
            <person name="Zahm M."/>
            <person name="Roques C."/>
            <person name="Cabau C."/>
            <person name="Klopp C."/>
            <person name="Donnadieu C."/>
            <person name="Jouanno E."/>
            <person name="Lampietro C."/>
            <person name="Louis A."/>
            <person name="Herpin A."/>
            <person name="Echchiki A."/>
            <person name="Berthelot C."/>
            <person name="Parey E."/>
            <person name="Roest-Crollius H."/>
            <person name="Braasch I."/>
            <person name="Postlethwait J."/>
            <person name="Bobe J."/>
            <person name="Montfort J."/>
            <person name="Bouchez O."/>
            <person name="Begum T."/>
            <person name="Mejri S."/>
            <person name="Adams A."/>
            <person name="Chen W.-J."/>
            <person name="Guiguen Y."/>
        </authorList>
    </citation>
    <scope>NUCLEOTIDE SEQUENCE</scope>
    <source>
        <strain evidence="13">YG-15Mar2019-1</strain>
        <tissue evidence="13">Brain</tissue>
    </source>
</reference>